<evidence type="ECO:0000256" key="1">
    <source>
        <dbReference type="SAM" id="MobiDB-lite"/>
    </source>
</evidence>
<feature type="compositionally biased region" description="Polar residues" evidence="1">
    <location>
        <begin position="78"/>
        <end position="87"/>
    </location>
</feature>
<dbReference type="OrthoDB" id="3101881at2759"/>
<reference evidence="3" key="2">
    <citation type="submission" date="2015-01" db="EMBL/GenBank/DDBJ databases">
        <title>Evolutionary Origins and Diversification of the Mycorrhizal Mutualists.</title>
        <authorList>
            <consortium name="DOE Joint Genome Institute"/>
            <consortium name="Mycorrhizal Genomics Consortium"/>
            <person name="Kohler A."/>
            <person name="Kuo A."/>
            <person name="Nagy L.G."/>
            <person name="Floudas D."/>
            <person name="Copeland A."/>
            <person name="Barry K.W."/>
            <person name="Cichocki N."/>
            <person name="Veneault-Fourrey C."/>
            <person name="LaButti K."/>
            <person name="Lindquist E.A."/>
            <person name="Lipzen A."/>
            <person name="Lundell T."/>
            <person name="Morin E."/>
            <person name="Murat C."/>
            <person name="Riley R."/>
            <person name="Ohm R."/>
            <person name="Sun H."/>
            <person name="Tunlid A."/>
            <person name="Henrissat B."/>
            <person name="Grigoriev I.V."/>
            <person name="Hibbett D.S."/>
            <person name="Martin F."/>
        </authorList>
    </citation>
    <scope>NUCLEOTIDE SEQUENCE [LARGE SCALE GENOMIC DNA]</scope>
    <source>
        <strain evidence="3">LaAM-08-1</strain>
    </source>
</reference>
<name>A0A0C9X4W0_9AGAR</name>
<dbReference type="Proteomes" id="UP000054477">
    <property type="component" value="Unassembled WGS sequence"/>
</dbReference>
<evidence type="ECO:0000313" key="3">
    <source>
        <dbReference type="Proteomes" id="UP000054477"/>
    </source>
</evidence>
<dbReference type="HOGENOM" id="CLU_2612495_0_0_1"/>
<organism evidence="2 3">
    <name type="scientific">Laccaria amethystina LaAM-08-1</name>
    <dbReference type="NCBI Taxonomy" id="1095629"/>
    <lineage>
        <taxon>Eukaryota</taxon>
        <taxon>Fungi</taxon>
        <taxon>Dikarya</taxon>
        <taxon>Basidiomycota</taxon>
        <taxon>Agaricomycotina</taxon>
        <taxon>Agaricomycetes</taxon>
        <taxon>Agaricomycetidae</taxon>
        <taxon>Agaricales</taxon>
        <taxon>Agaricineae</taxon>
        <taxon>Hydnangiaceae</taxon>
        <taxon>Laccaria</taxon>
    </lineage>
</organism>
<dbReference type="AlphaFoldDB" id="A0A0C9X4W0"/>
<proteinExistence type="predicted"/>
<accession>A0A0C9X4W0</accession>
<sequence>LVSASVRWKSSGSLMEFQRTQKSGQSNHFLHLSGLSGLSLDFAWTSSGIQSFPTDSDGIPMDCPLGPSEMAGSDESLTESVGQTVGV</sequence>
<gene>
    <name evidence="2" type="ORF">K443DRAFT_113203</name>
</gene>
<dbReference type="EMBL" id="KN838892">
    <property type="protein sequence ID" value="KIJ92681.1"/>
    <property type="molecule type" value="Genomic_DNA"/>
</dbReference>
<reference evidence="2 3" key="1">
    <citation type="submission" date="2014-04" db="EMBL/GenBank/DDBJ databases">
        <authorList>
            <consortium name="DOE Joint Genome Institute"/>
            <person name="Kuo A."/>
            <person name="Kohler A."/>
            <person name="Nagy L.G."/>
            <person name="Floudas D."/>
            <person name="Copeland A."/>
            <person name="Barry K.W."/>
            <person name="Cichocki N."/>
            <person name="Veneault-Fourrey C."/>
            <person name="LaButti K."/>
            <person name="Lindquist E.A."/>
            <person name="Lipzen A."/>
            <person name="Lundell T."/>
            <person name="Morin E."/>
            <person name="Murat C."/>
            <person name="Sun H."/>
            <person name="Tunlid A."/>
            <person name="Henrissat B."/>
            <person name="Grigoriev I.V."/>
            <person name="Hibbett D.S."/>
            <person name="Martin F."/>
            <person name="Nordberg H.P."/>
            <person name="Cantor M.N."/>
            <person name="Hua S.X."/>
        </authorList>
    </citation>
    <scope>NUCLEOTIDE SEQUENCE [LARGE SCALE GENOMIC DNA]</scope>
    <source>
        <strain evidence="2 3">LaAM-08-1</strain>
    </source>
</reference>
<feature type="region of interest" description="Disordered" evidence="1">
    <location>
        <begin position="66"/>
        <end position="87"/>
    </location>
</feature>
<feature type="non-terminal residue" evidence="2">
    <location>
        <position position="1"/>
    </location>
</feature>
<keyword evidence="3" id="KW-1185">Reference proteome</keyword>
<evidence type="ECO:0000313" key="2">
    <source>
        <dbReference type="EMBL" id="KIJ92681.1"/>
    </source>
</evidence>
<protein>
    <submittedName>
        <fullName evidence="2">Uncharacterized protein</fullName>
    </submittedName>
</protein>